<dbReference type="GeneID" id="80348171"/>
<dbReference type="PANTHER" id="PTHR39162">
    <property type="entry name" value="GLL3345 PROTEIN"/>
    <property type="match status" value="1"/>
</dbReference>
<dbReference type="EMBL" id="AP023396">
    <property type="protein sequence ID" value="BCK55876.1"/>
    <property type="molecule type" value="Genomic_DNA"/>
</dbReference>
<evidence type="ECO:0008006" key="3">
    <source>
        <dbReference type="Google" id="ProtNLM"/>
    </source>
</evidence>
<protein>
    <recommendedName>
        <fullName evidence="3">Sporulation protein</fullName>
    </recommendedName>
</protein>
<dbReference type="Pfam" id="PF09579">
    <property type="entry name" value="Spore_YtfJ"/>
    <property type="match status" value="1"/>
</dbReference>
<dbReference type="InterPro" id="IPR014229">
    <property type="entry name" value="Spore_YtfJ"/>
</dbReference>
<dbReference type="KEGG" id="nwl:NWFMUON74_36480"/>
<dbReference type="RefSeq" id="WP_187683046.1">
    <property type="nucleotide sequence ID" value="NZ_AP023396.1"/>
</dbReference>
<name>A0A7G1KMP7_9NOCA</name>
<proteinExistence type="predicted"/>
<evidence type="ECO:0000313" key="1">
    <source>
        <dbReference type="EMBL" id="BCK55876.1"/>
    </source>
</evidence>
<keyword evidence="2" id="KW-1185">Reference proteome</keyword>
<dbReference type="Proteomes" id="UP000516173">
    <property type="component" value="Chromosome"/>
</dbReference>
<accession>A0A7G1KMP7</accession>
<organism evidence="1 2">
    <name type="scientific">Nocardia wallacei</name>
    <dbReference type="NCBI Taxonomy" id="480035"/>
    <lineage>
        <taxon>Bacteria</taxon>
        <taxon>Bacillati</taxon>
        <taxon>Actinomycetota</taxon>
        <taxon>Actinomycetes</taxon>
        <taxon>Mycobacteriales</taxon>
        <taxon>Nocardiaceae</taxon>
        <taxon>Nocardia</taxon>
    </lineage>
</organism>
<dbReference type="PANTHER" id="PTHR39162:SF1">
    <property type="entry name" value="SPORULATION PROTEIN YTFJ"/>
    <property type="match status" value="1"/>
</dbReference>
<evidence type="ECO:0000313" key="2">
    <source>
        <dbReference type="Proteomes" id="UP000516173"/>
    </source>
</evidence>
<dbReference type="AlphaFoldDB" id="A0A7G1KMP7"/>
<sequence length="143" mass="14492">MTSDDHDPGPRPDAAGEVHTLLHRLAERIGESASAAAVFGAPVVAEGVTVIPVARARLGFGAGMAGDSDVGPGGGGGGGVDVRPVGFVEIRGGTAVYRPIRDPWVDVVVPLAALVAGLTVPRLLRGRLRLPRPGKRQGADAPV</sequence>
<reference evidence="1 2" key="1">
    <citation type="submission" date="2020-08" db="EMBL/GenBank/DDBJ databases">
        <title>Genome Sequencing of Nocardia wallacei strain FMUON74 and assembly.</title>
        <authorList>
            <person name="Toyokawa M."/>
            <person name="Uesaka K."/>
        </authorList>
    </citation>
    <scope>NUCLEOTIDE SEQUENCE [LARGE SCALE GENOMIC DNA]</scope>
    <source>
        <strain evidence="1 2">FMUON74</strain>
    </source>
</reference>
<gene>
    <name evidence="1" type="ORF">NWFMUON74_36480</name>
</gene>